<keyword evidence="2" id="KW-1185">Reference proteome</keyword>
<accession>A0ACC6P0K2</accession>
<name>A0ACC6P0K2_9BURK</name>
<proteinExistence type="predicted"/>
<evidence type="ECO:0000313" key="1">
    <source>
        <dbReference type="EMBL" id="MEJ7137730.1"/>
    </source>
</evidence>
<organism evidence="1 2">
    <name type="scientific">Amphibiibacter pelophylacis</name>
    <dbReference type="NCBI Taxonomy" id="1799477"/>
    <lineage>
        <taxon>Bacteria</taxon>
        <taxon>Pseudomonadati</taxon>
        <taxon>Pseudomonadota</taxon>
        <taxon>Betaproteobacteria</taxon>
        <taxon>Burkholderiales</taxon>
        <taxon>Sphaerotilaceae</taxon>
        <taxon>Amphibiibacter</taxon>
    </lineage>
</organism>
<dbReference type="EMBL" id="JAWDIE010000005">
    <property type="protein sequence ID" value="MEJ7137730.1"/>
    <property type="molecule type" value="Genomic_DNA"/>
</dbReference>
<protein>
    <submittedName>
        <fullName evidence="1">Formate dehydrogenase accessory sulfurtransferase FdhD</fullName>
    </submittedName>
</protein>
<dbReference type="Proteomes" id="UP001364695">
    <property type="component" value="Unassembled WGS sequence"/>
</dbReference>
<comment type="caution">
    <text evidence="1">The sequence shown here is derived from an EMBL/GenBank/DDBJ whole genome shotgun (WGS) entry which is preliminary data.</text>
</comment>
<evidence type="ECO:0000313" key="2">
    <source>
        <dbReference type="Proteomes" id="UP001364695"/>
    </source>
</evidence>
<sequence length="286" mass="30372">MTALPEPLAPPGAQTFEVTVHRDGGVQAQSDWLAQEVPVALVFNGISHAVMLASPGDLADFALGFALTEGLLSDPSELYSVDIQPRPQGLELQLTVSAACEWRLRQRRRTLAGRTGCGLCGTDSLDQVIQSHAPLADGPCVTRRALCEGQRALRAHQRLQQITGAAHAAAWVGLDGEIRLVREDVGRHNALDKLLGALVSPPRLREPGQAGPRFDPADGLVCITSRASLEMVQKTAALGIATLAAVSAPTALAVERARALHLTLAGFVRGDDLVVYSQPQRILEGD</sequence>
<reference evidence="1" key="1">
    <citation type="submission" date="2023-10" db="EMBL/GenBank/DDBJ databases">
        <title>Amphibacter perezi, gen. nov., sp. nov. a novel taxa of the family Comamonadaceae, class Betaproteobacteria isolated from the skin microbiota of Pelophylax perezi from different populations.</title>
        <authorList>
            <person name="Costa S."/>
            <person name="Proenca D.N."/>
            <person name="Lopes I."/>
            <person name="Morais P.V."/>
        </authorList>
    </citation>
    <scope>NUCLEOTIDE SEQUENCE</scope>
    <source>
        <strain evidence="1">SL12-8</strain>
    </source>
</reference>
<gene>
    <name evidence="1" type="primary">fdhD</name>
    <name evidence="1" type="ORF">RV045_04690</name>
</gene>